<dbReference type="GO" id="GO:0032790">
    <property type="term" value="P:ribosome disassembly"/>
    <property type="evidence" value="ECO:0007669"/>
    <property type="project" value="TreeGrafter"/>
</dbReference>
<dbReference type="AlphaFoldDB" id="A0A8E0S073"/>
<keyword evidence="3" id="KW-0496">Mitochondrion</keyword>
<keyword evidence="1" id="KW-0547">Nucleotide-binding</keyword>
<keyword evidence="6" id="KW-0251">Elongation factor</keyword>
<evidence type="ECO:0000256" key="3">
    <source>
        <dbReference type="ARBA" id="ARBA00023128"/>
    </source>
</evidence>
<dbReference type="Pfam" id="PF14492">
    <property type="entry name" value="EFG_III"/>
    <property type="match status" value="1"/>
</dbReference>
<dbReference type="InterPro" id="IPR031157">
    <property type="entry name" value="G_TR_CS"/>
</dbReference>
<dbReference type="Gene3D" id="3.40.50.300">
    <property type="entry name" value="P-loop containing nucleotide triphosphate hydrolases"/>
    <property type="match status" value="1"/>
</dbReference>
<dbReference type="SUPFAM" id="SSF54980">
    <property type="entry name" value="EF-G C-terminal domain-like"/>
    <property type="match status" value="2"/>
</dbReference>
<dbReference type="InterPro" id="IPR053905">
    <property type="entry name" value="EF-G-like_DII"/>
</dbReference>
<reference evidence="6" key="1">
    <citation type="submission" date="2019-05" db="EMBL/GenBank/DDBJ databases">
        <title>Annotation for the trematode Fasciolopsis buski.</title>
        <authorList>
            <person name="Choi Y.-J."/>
        </authorList>
    </citation>
    <scope>NUCLEOTIDE SEQUENCE</scope>
    <source>
        <strain evidence="6">HT</strain>
        <tissue evidence="6">Whole worm</tissue>
    </source>
</reference>
<dbReference type="Gene3D" id="2.40.30.10">
    <property type="entry name" value="Translation factors"/>
    <property type="match status" value="1"/>
</dbReference>
<feature type="domain" description="Tr-type G" evidence="5">
    <location>
        <begin position="45"/>
        <end position="367"/>
    </location>
</feature>
<dbReference type="InterPro" id="IPR035649">
    <property type="entry name" value="EFG_V"/>
</dbReference>
<dbReference type="PANTHER" id="PTHR43261">
    <property type="entry name" value="TRANSLATION ELONGATION FACTOR G-RELATED"/>
    <property type="match status" value="1"/>
</dbReference>
<dbReference type="GO" id="GO:0003746">
    <property type="term" value="F:translation elongation factor activity"/>
    <property type="evidence" value="ECO:0007669"/>
    <property type="project" value="UniProtKB-KW"/>
</dbReference>
<dbReference type="GO" id="GO:0032543">
    <property type="term" value="P:mitochondrial translation"/>
    <property type="evidence" value="ECO:0007669"/>
    <property type="project" value="TreeGrafter"/>
</dbReference>
<dbReference type="InterPro" id="IPR035647">
    <property type="entry name" value="EFG_III/V"/>
</dbReference>
<evidence type="ECO:0000256" key="1">
    <source>
        <dbReference type="ARBA" id="ARBA00022741"/>
    </source>
</evidence>
<dbReference type="GO" id="GO:0005759">
    <property type="term" value="C:mitochondrial matrix"/>
    <property type="evidence" value="ECO:0007669"/>
    <property type="project" value="UniProtKB-ARBA"/>
</dbReference>
<dbReference type="InterPro" id="IPR009000">
    <property type="entry name" value="Transl_B-barrel_sf"/>
</dbReference>
<keyword evidence="2" id="KW-0648">Protein biosynthesis</keyword>
<evidence type="ECO:0000259" key="5">
    <source>
        <dbReference type="PROSITE" id="PS51722"/>
    </source>
</evidence>
<dbReference type="CDD" id="cd16262">
    <property type="entry name" value="EFG_III"/>
    <property type="match status" value="1"/>
</dbReference>
<sequence>MIHSRLIRDIYFGHLDRPVPKWANIYPLRWSHDAAPPQDGVPSVKLIRNVGIIAHIDAGKTTTTERMLYFAQRTRHLGEVDRGDTVTDYLPEERDRGISIVSATACIPWRNHMLHLVDTPGHVDFTMEVERSLCVMDGAITILDGTKGVQAQTRTVWHQADRYHLPRLVYVNKMDRDTASLELSLATLSDQLASVTRYVAIHWPVFSNHLTPLNLTGDKQSGRLDSRNRFVGLVDLTSMILSDWSKCTSPDTPFTIHDLLQHTLVDSSDLHTAFPSTLNADSLRSIFIARAHLMGTLAEVDEEFADQFLSLDSPELLLPPSTIQNAVRRATLASRIVPVLVGSSRQSIGVQPLMDSIISYLPYPSQRGLPPSVQQMVHRIQSSRPSGESVGASISTATAARHSGLGPVLLVFKVCFNPHLGPLSLVRVYSGTVSAGTVVTNWSQRGSIQATEKIQAVLQLTGDHREVVKRAGPGSIVALTGLQTTHSGDLLGPTVGSTIRDLEEDWADGGVEAGSTSLLRCDPVVYAAIEPASLTGVRNLECALTCIQREDPSFTAHLDPETGQWVVGGMGDLHLEVIMARLKREYKVDANMGPLLIAYKECPVPPSLTGIPVFEGRGYSVGVVDGRERAFLVDVSIEASGKKTPQIKFHRGFLGSVESGGSDENVTGSQARIRETVRQSCLAILEVGGPLLRSPVIGVHIVVRRLLTGRPDQLEPNAQSDSVGTGHFRFPLRLATSQAAVSLIRAAVANAITNTLGQFPSWCLMEPMIQVELRLPANIKDGQSESLSRFLGDLSSRRAEIESVDTSEPMQGADVDEDRKFHVIHALAPLAELVGYSRRVRTLSSGRAEFHLRLADYSPVSSEHQKQLISQFRWTSQSIP</sequence>
<dbReference type="SUPFAM" id="SSF50447">
    <property type="entry name" value="Translation proteins"/>
    <property type="match status" value="1"/>
</dbReference>
<dbReference type="Gene3D" id="3.30.70.240">
    <property type="match status" value="1"/>
</dbReference>
<dbReference type="Pfam" id="PF22042">
    <property type="entry name" value="EF-G_D2"/>
    <property type="match status" value="1"/>
</dbReference>
<dbReference type="InterPro" id="IPR000795">
    <property type="entry name" value="T_Tr_GTP-bd_dom"/>
</dbReference>
<comment type="caution">
    <text evidence="6">The sequence shown here is derived from an EMBL/GenBank/DDBJ whole genome shotgun (WGS) entry which is preliminary data.</text>
</comment>
<dbReference type="Proteomes" id="UP000728185">
    <property type="component" value="Unassembled WGS sequence"/>
</dbReference>
<evidence type="ECO:0000313" key="7">
    <source>
        <dbReference type="Proteomes" id="UP000728185"/>
    </source>
</evidence>
<name>A0A8E0S073_9TREM</name>
<dbReference type="EMBL" id="LUCM01005202">
    <property type="protein sequence ID" value="KAA0193186.1"/>
    <property type="molecule type" value="Genomic_DNA"/>
</dbReference>
<dbReference type="FunFam" id="3.40.50.300:FF:000514">
    <property type="entry name" value="Ribosome-releasing factor 2, mitochondrial"/>
    <property type="match status" value="1"/>
</dbReference>
<evidence type="ECO:0000313" key="6">
    <source>
        <dbReference type="EMBL" id="KAA0193186.1"/>
    </source>
</evidence>
<dbReference type="CDD" id="cd03713">
    <property type="entry name" value="EFG_mtEFG_C"/>
    <property type="match status" value="1"/>
</dbReference>
<dbReference type="SUPFAM" id="SSF52540">
    <property type="entry name" value="P-loop containing nucleoside triphosphate hydrolases"/>
    <property type="match status" value="1"/>
</dbReference>
<dbReference type="PROSITE" id="PS00301">
    <property type="entry name" value="G_TR_1"/>
    <property type="match status" value="1"/>
</dbReference>
<dbReference type="OrthoDB" id="198619at2759"/>
<dbReference type="InterPro" id="IPR041095">
    <property type="entry name" value="EFG_II"/>
</dbReference>
<dbReference type="InterPro" id="IPR005225">
    <property type="entry name" value="Small_GTP-bd"/>
</dbReference>
<dbReference type="PROSITE" id="PS51722">
    <property type="entry name" value="G_TR_2"/>
    <property type="match status" value="1"/>
</dbReference>
<evidence type="ECO:0000256" key="4">
    <source>
        <dbReference type="ARBA" id="ARBA00023134"/>
    </source>
</evidence>
<dbReference type="Gene3D" id="3.30.70.870">
    <property type="entry name" value="Elongation Factor G (Translational Gtpase), domain 3"/>
    <property type="match status" value="1"/>
</dbReference>
<protein>
    <submittedName>
        <fullName evidence="6">Elongation factor G</fullName>
    </submittedName>
</protein>
<keyword evidence="7" id="KW-1185">Reference proteome</keyword>
<dbReference type="GO" id="GO:0003924">
    <property type="term" value="F:GTPase activity"/>
    <property type="evidence" value="ECO:0007669"/>
    <property type="project" value="InterPro"/>
</dbReference>
<keyword evidence="4" id="KW-0342">GTP-binding</keyword>
<dbReference type="Pfam" id="PF00009">
    <property type="entry name" value="GTP_EFTU"/>
    <property type="match status" value="1"/>
</dbReference>
<dbReference type="GO" id="GO:0005525">
    <property type="term" value="F:GTP binding"/>
    <property type="evidence" value="ECO:0007669"/>
    <property type="project" value="UniProtKB-KW"/>
</dbReference>
<organism evidence="6 7">
    <name type="scientific">Fasciolopsis buskii</name>
    <dbReference type="NCBI Taxonomy" id="27845"/>
    <lineage>
        <taxon>Eukaryota</taxon>
        <taxon>Metazoa</taxon>
        <taxon>Spiralia</taxon>
        <taxon>Lophotrochozoa</taxon>
        <taxon>Platyhelminthes</taxon>
        <taxon>Trematoda</taxon>
        <taxon>Digenea</taxon>
        <taxon>Plagiorchiida</taxon>
        <taxon>Echinostomata</taxon>
        <taxon>Echinostomatoidea</taxon>
        <taxon>Fasciolidae</taxon>
        <taxon>Fasciolopsis</taxon>
    </lineage>
</organism>
<dbReference type="SMART" id="SM00838">
    <property type="entry name" value="EFG_C"/>
    <property type="match status" value="1"/>
</dbReference>
<dbReference type="InterPro" id="IPR027417">
    <property type="entry name" value="P-loop_NTPase"/>
</dbReference>
<accession>A0A8E0S073</accession>
<evidence type="ECO:0000256" key="2">
    <source>
        <dbReference type="ARBA" id="ARBA00022917"/>
    </source>
</evidence>
<dbReference type="PRINTS" id="PR00315">
    <property type="entry name" value="ELONGATNFCT"/>
</dbReference>
<dbReference type="InterPro" id="IPR009022">
    <property type="entry name" value="EFG_III"/>
</dbReference>
<dbReference type="InterPro" id="IPR000640">
    <property type="entry name" value="EFG_V-like"/>
</dbReference>
<dbReference type="PANTHER" id="PTHR43261:SF1">
    <property type="entry name" value="RIBOSOME-RELEASING FACTOR 2, MITOCHONDRIAL"/>
    <property type="match status" value="1"/>
</dbReference>
<dbReference type="NCBIfam" id="TIGR00231">
    <property type="entry name" value="small_GTP"/>
    <property type="match status" value="1"/>
</dbReference>
<gene>
    <name evidence="6" type="ORF">FBUS_02511</name>
</gene>
<dbReference type="Pfam" id="PF00679">
    <property type="entry name" value="EFG_C"/>
    <property type="match status" value="1"/>
</dbReference>
<proteinExistence type="predicted"/>